<dbReference type="Proteomes" id="UP001066276">
    <property type="component" value="Chromosome 10"/>
</dbReference>
<comment type="caution">
    <text evidence="1">The sequence shown here is derived from an EMBL/GenBank/DDBJ whole genome shotgun (WGS) entry which is preliminary data.</text>
</comment>
<proteinExistence type="predicted"/>
<gene>
    <name evidence="1" type="ORF">NDU88_001550</name>
</gene>
<dbReference type="EMBL" id="JANPWB010000014">
    <property type="protein sequence ID" value="KAJ1096408.1"/>
    <property type="molecule type" value="Genomic_DNA"/>
</dbReference>
<accession>A0AAV7M3F3</accession>
<sequence>MARLALHWRGACCEGLCRPDRVGDKDWHAWWSCPGDKVRCPPGFGEPNCDHLTPFLGPAFLPFGTGGLAWCSSRSGGGVEPGRGGLAG</sequence>
<keyword evidence="2" id="KW-1185">Reference proteome</keyword>
<protein>
    <submittedName>
        <fullName evidence="1">Uncharacterized protein</fullName>
    </submittedName>
</protein>
<dbReference type="AlphaFoldDB" id="A0AAV7M3F3"/>
<evidence type="ECO:0000313" key="2">
    <source>
        <dbReference type="Proteomes" id="UP001066276"/>
    </source>
</evidence>
<evidence type="ECO:0000313" key="1">
    <source>
        <dbReference type="EMBL" id="KAJ1096408.1"/>
    </source>
</evidence>
<reference evidence="1" key="1">
    <citation type="journal article" date="2022" name="bioRxiv">
        <title>Sequencing and chromosome-scale assembly of the giantPleurodeles waltlgenome.</title>
        <authorList>
            <person name="Brown T."/>
            <person name="Elewa A."/>
            <person name="Iarovenko S."/>
            <person name="Subramanian E."/>
            <person name="Araus A.J."/>
            <person name="Petzold A."/>
            <person name="Susuki M."/>
            <person name="Suzuki K.-i.T."/>
            <person name="Hayashi T."/>
            <person name="Toyoda A."/>
            <person name="Oliveira C."/>
            <person name="Osipova E."/>
            <person name="Leigh N.D."/>
            <person name="Simon A."/>
            <person name="Yun M.H."/>
        </authorList>
    </citation>
    <scope>NUCLEOTIDE SEQUENCE</scope>
    <source>
        <strain evidence="1">20211129_DDA</strain>
        <tissue evidence="1">Liver</tissue>
    </source>
</reference>
<name>A0AAV7M3F3_PLEWA</name>
<organism evidence="1 2">
    <name type="scientific">Pleurodeles waltl</name>
    <name type="common">Iberian ribbed newt</name>
    <dbReference type="NCBI Taxonomy" id="8319"/>
    <lineage>
        <taxon>Eukaryota</taxon>
        <taxon>Metazoa</taxon>
        <taxon>Chordata</taxon>
        <taxon>Craniata</taxon>
        <taxon>Vertebrata</taxon>
        <taxon>Euteleostomi</taxon>
        <taxon>Amphibia</taxon>
        <taxon>Batrachia</taxon>
        <taxon>Caudata</taxon>
        <taxon>Salamandroidea</taxon>
        <taxon>Salamandridae</taxon>
        <taxon>Pleurodelinae</taxon>
        <taxon>Pleurodeles</taxon>
    </lineage>
</organism>